<feature type="transmembrane region" description="Helical" evidence="1">
    <location>
        <begin position="230"/>
        <end position="248"/>
    </location>
</feature>
<name>A0A923SRN9_9FIRM</name>
<dbReference type="RefSeq" id="WP_187303959.1">
    <property type="nucleotide sequence ID" value="NZ_JACRYT010000020.1"/>
</dbReference>
<gene>
    <name evidence="2" type="ORF">H9L42_13610</name>
</gene>
<organism evidence="2 3">
    <name type="scientific">Zhenpiania hominis</name>
    <dbReference type="NCBI Taxonomy" id="2763644"/>
    <lineage>
        <taxon>Bacteria</taxon>
        <taxon>Bacillati</taxon>
        <taxon>Bacillota</taxon>
        <taxon>Clostridia</taxon>
        <taxon>Peptostreptococcales</taxon>
        <taxon>Anaerovoracaceae</taxon>
        <taxon>Zhenpiania</taxon>
    </lineage>
</organism>
<evidence type="ECO:0000256" key="1">
    <source>
        <dbReference type="SAM" id="Phobius"/>
    </source>
</evidence>
<dbReference type="Proteomes" id="UP000602647">
    <property type="component" value="Unassembled WGS sequence"/>
</dbReference>
<feature type="transmembrane region" description="Helical" evidence="1">
    <location>
        <begin position="30"/>
        <end position="51"/>
    </location>
</feature>
<keyword evidence="3" id="KW-1185">Reference proteome</keyword>
<dbReference type="AlphaFoldDB" id="A0A923SRN9"/>
<proteinExistence type="predicted"/>
<keyword evidence="1" id="KW-0472">Membrane</keyword>
<feature type="transmembrane region" description="Helical" evidence="1">
    <location>
        <begin position="183"/>
        <end position="200"/>
    </location>
</feature>
<feature type="transmembrane region" description="Helical" evidence="1">
    <location>
        <begin position="57"/>
        <end position="76"/>
    </location>
</feature>
<keyword evidence="1" id="KW-0812">Transmembrane</keyword>
<feature type="transmembrane region" description="Helical" evidence="1">
    <location>
        <begin position="410"/>
        <end position="433"/>
    </location>
</feature>
<reference evidence="2" key="1">
    <citation type="submission" date="2020-08" db="EMBL/GenBank/DDBJ databases">
        <title>Genome public.</title>
        <authorList>
            <person name="Liu C."/>
            <person name="Sun Q."/>
        </authorList>
    </citation>
    <scope>NUCLEOTIDE SEQUENCE</scope>
    <source>
        <strain evidence="2">BX12</strain>
    </source>
</reference>
<keyword evidence="1" id="KW-1133">Transmembrane helix</keyword>
<dbReference type="EMBL" id="JACRYT010000020">
    <property type="protein sequence ID" value="MBC6680861.1"/>
    <property type="molecule type" value="Genomic_DNA"/>
</dbReference>
<feature type="transmembrane region" description="Helical" evidence="1">
    <location>
        <begin position="445"/>
        <end position="462"/>
    </location>
</feature>
<comment type="caution">
    <text evidence="2">The sequence shown here is derived from an EMBL/GenBank/DDBJ whole genome shotgun (WGS) entry which is preliminary data.</text>
</comment>
<feature type="transmembrane region" description="Helical" evidence="1">
    <location>
        <begin position="207"/>
        <end position="224"/>
    </location>
</feature>
<feature type="transmembrane region" description="Helical" evidence="1">
    <location>
        <begin position="88"/>
        <end position="107"/>
    </location>
</feature>
<accession>A0A923SRN9</accession>
<protein>
    <submittedName>
        <fullName evidence="2">Uncharacterized protein</fullName>
    </submittedName>
</protein>
<feature type="transmembrane region" description="Helical" evidence="1">
    <location>
        <begin position="468"/>
        <end position="487"/>
    </location>
</feature>
<evidence type="ECO:0000313" key="3">
    <source>
        <dbReference type="Proteomes" id="UP000602647"/>
    </source>
</evidence>
<feature type="transmembrane region" description="Helical" evidence="1">
    <location>
        <begin position="113"/>
        <end position="131"/>
    </location>
</feature>
<sequence length="492" mass="55734">MELLQYVYITVLNIIYKGTRYISPAIRQGIAFFSFFAMIMFLFMCYSPGIFGFDLNYTQRGIVSTIFLSINIIMSIARPLKAIKWNHFFSALWVAFGIIIFISCLVLDMGEGFMTFATSVLFLFPCFYLVWNNRGDYEKCFLIAAKIIAIVFFLFFILCVIFAPFNEHTVISGRYMGATTNANYLGMIAASAMTCGLYLFTCRKGSAWIMGVFTCEIAISLTIFSGSRTSLISIVAQSLVFLIFYFRYDLRTSKDKLKTVVKFLLLIVLVIGCRPVNEMLLNNTFVPVKEPVATVVKGTVKMVKSEARELRAEKRGKKLRNSETAQAALQGQLSGSEESVQPQQSEIAQRFSMEGKDLNQLSSGRLNIWKLYLEEISWKGHDKNNVIQGYPVAAGEPWAHNVFLEVAYRFGLAAGILYLMIAVYGGVCLLRFLFSKDFYRKYQRGGLFSVLAITSFCILSMLDKAIFPLQQDFILLYFIGLAPFFKLQNGRS</sequence>
<feature type="transmembrane region" description="Helical" evidence="1">
    <location>
        <begin position="260"/>
        <end position="277"/>
    </location>
</feature>
<feature type="transmembrane region" description="Helical" evidence="1">
    <location>
        <begin position="143"/>
        <end position="163"/>
    </location>
</feature>
<evidence type="ECO:0000313" key="2">
    <source>
        <dbReference type="EMBL" id="MBC6680861.1"/>
    </source>
</evidence>